<dbReference type="PANTHER" id="PTHR22814:SF356">
    <property type="entry name" value="HEAVY METAL-ASSOCIATED ISOPRENYLATED PLANT PROTEIN 20"/>
    <property type="match status" value="1"/>
</dbReference>
<evidence type="ECO:0000313" key="3">
    <source>
        <dbReference type="EMBL" id="KAH9306506.1"/>
    </source>
</evidence>
<dbReference type="AlphaFoldDB" id="A0AA38FME7"/>
<feature type="non-terminal residue" evidence="3">
    <location>
        <position position="71"/>
    </location>
</feature>
<comment type="caution">
    <text evidence="3">The sequence shown here is derived from an EMBL/GenBank/DDBJ whole genome shotgun (WGS) entry which is preliminary data.</text>
</comment>
<protein>
    <recommendedName>
        <fullName evidence="2">HMA domain-containing protein</fullName>
    </recommendedName>
</protein>
<accession>A0AA38FME7</accession>
<dbReference type="EMBL" id="JAHRHJ020000008">
    <property type="protein sequence ID" value="KAH9306506.1"/>
    <property type="molecule type" value="Genomic_DNA"/>
</dbReference>
<reference evidence="3 4" key="1">
    <citation type="journal article" date="2021" name="Nat. Plants">
        <title>The Taxus genome provides insights into paclitaxel biosynthesis.</title>
        <authorList>
            <person name="Xiong X."/>
            <person name="Gou J."/>
            <person name="Liao Q."/>
            <person name="Li Y."/>
            <person name="Zhou Q."/>
            <person name="Bi G."/>
            <person name="Li C."/>
            <person name="Du R."/>
            <person name="Wang X."/>
            <person name="Sun T."/>
            <person name="Guo L."/>
            <person name="Liang H."/>
            <person name="Lu P."/>
            <person name="Wu Y."/>
            <person name="Zhang Z."/>
            <person name="Ro D.K."/>
            <person name="Shang Y."/>
            <person name="Huang S."/>
            <person name="Yan J."/>
        </authorList>
    </citation>
    <scope>NUCLEOTIDE SEQUENCE [LARGE SCALE GENOMIC DNA]</scope>
    <source>
        <strain evidence="3">Ta-2019</strain>
    </source>
</reference>
<dbReference type="Pfam" id="PF00403">
    <property type="entry name" value="HMA"/>
    <property type="match status" value="1"/>
</dbReference>
<name>A0AA38FME7_TAXCH</name>
<proteinExistence type="predicted"/>
<dbReference type="Gene3D" id="3.30.70.100">
    <property type="match status" value="1"/>
</dbReference>
<dbReference type="GO" id="GO:0046872">
    <property type="term" value="F:metal ion binding"/>
    <property type="evidence" value="ECO:0007669"/>
    <property type="project" value="UniProtKB-KW"/>
</dbReference>
<evidence type="ECO:0000259" key="2">
    <source>
        <dbReference type="PROSITE" id="PS50846"/>
    </source>
</evidence>
<dbReference type="PROSITE" id="PS50846">
    <property type="entry name" value="HMA_2"/>
    <property type="match status" value="1"/>
</dbReference>
<organism evidence="3 4">
    <name type="scientific">Taxus chinensis</name>
    <name type="common">Chinese yew</name>
    <name type="synonym">Taxus wallichiana var. chinensis</name>
    <dbReference type="NCBI Taxonomy" id="29808"/>
    <lineage>
        <taxon>Eukaryota</taxon>
        <taxon>Viridiplantae</taxon>
        <taxon>Streptophyta</taxon>
        <taxon>Embryophyta</taxon>
        <taxon>Tracheophyta</taxon>
        <taxon>Spermatophyta</taxon>
        <taxon>Pinopsida</taxon>
        <taxon>Pinidae</taxon>
        <taxon>Conifers II</taxon>
        <taxon>Cupressales</taxon>
        <taxon>Taxaceae</taxon>
        <taxon>Taxus</taxon>
    </lineage>
</organism>
<dbReference type="InterPro" id="IPR036163">
    <property type="entry name" value="HMA_dom_sf"/>
</dbReference>
<evidence type="ECO:0000313" key="4">
    <source>
        <dbReference type="Proteomes" id="UP000824469"/>
    </source>
</evidence>
<sequence>VVELKVRMDCAGCERKVRNSVSSMKGVRTVDVSRKEHKVTVTGYVDRNKVLKRVNATGKKAEFWPYVPYNL</sequence>
<dbReference type="OMA" id="TVLGYMD"/>
<dbReference type="InterPro" id="IPR006121">
    <property type="entry name" value="HMA_dom"/>
</dbReference>
<evidence type="ECO:0000256" key="1">
    <source>
        <dbReference type="ARBA" id="ARBA00022723"/>
    </source>
</evidence>
<feature type="non-terminal residue" evidence="3">
    <location>
        <position position="1"/>
    </location>
</feature>
<dbReference type="SUPFAM" id="SSF55008">
    <property type="entry name" value="HMA, heavy metal-associated domain"/>
    <property type="match status" value="1"/>
</dbReference>
<keyword evidence="1" id="KW-0479">Metal-binding</keyword>
<dbReference type="Proteomes" id="UP000824469">
    <property type="component" value="Unassembled WGS sequence"/>
</dbReference>
<dbReference type="CDD" id="cd00371">
    <property type="entry name" value="HMA"/>
    <property type="match status" value="1"/>
</dbReference>
<feature type="domain" description="HMA" evidence="2">
    <location>
        <begin position="1"/>
        <end position="62"/>
    </location>
</feature>
<gene>
    <name evidence="3" type="ORF">KI387_010910</name>
</gene>
<keyword evidence="4" id="KW-1185">Reference proteome</keyword>
<dbReference type="PANTHER" id="PTHR22814">
    <property type="entry name" value="COPPER TRANSPORT PROTEIN ATOX1-RELATED"/>
    <property type="match status" value="1"/>
</dbReference>